<sequence>MAVLTACSDRTAGDDPDGRHDRSSLPALIGEQIYACDDGSKYDADFLADGLTLDMARLPAEKPVRLSAPATGLTYVGHNLNVAISGSGALTMTRPDRKPVRCLRIRSEQAIGNSTKEGAGG</sequence>
<feature type="region of interest" description="Disordered" evidence="1">
    <location>
        <begin position="1"/>
        <end position="24"/>
    </location>
</feature>
<dbReference type="Proteomes" id="UP000033874">
    <property type="component" value="Unassembled WGS sequence"/>
</dbReference>
<reference evidence="2 3" key="1">
    <citation type="submission" date="2015-04" db="EMBL/GenBank/DDBJ databases">
        <title>Genome sequence of aromatic hydrocarbons-degrading Sphingobium chungbukense DJ77.</title>
        <authorList>
            <person name="Kim Y.-C."/>
            <person name="Chae J.-C."/>
        </authorList>
    </citation>
    <scope>NUCLEOTIDE SEQUENCE [LARGE SCALE GENOMIC DNA]</scope>
    <source>
        <strain evidence="2 3">DJ77</strain>
    </source>
</reference>
<gene>
    <name evidence="2" type="ORF">YP76_17780</name>
</gene>
<evidence type="ECO:0000313" key="3">
    <source>
        <dbReference type="Proteomes" id="UP000033874"/>
    </source>
</evidence>
<dbReference type="PATRIC" id="fig|56193.3.peg.3724"/>
<dbReference type="STRING" id="56193.YP76_17780"/>
<keyword evidence="3" id="KW-1185">Reference proteome</keyword>
<evidence type="ECO:0000313" key="2">
    <source>
        <dbReference type="EMBL" id="KKW90897.1"/>
    </source>
</evidence>
<organism evidence="2 3">
    <name type="scientific">Sphingobium chungbukense</name>
    <dbReference type="NCBI Taxonomy" id="56193"/>
    <lineage>
        <taxon>Bacteria</taxon>
        <taxon>Pseudomonadati</taxon>
        <taxon>Pseudomonadota</taxon>
        <taxon>Alphaproteobacteria</taxon>
        <taxon>Sphingomonadales</taxon>
        <taxon>Sphingomonadaceae</taxon>
        <taxon>Sphingobium</taxon>
    </lineage>
</organism>
<accession>A0A0M3AL99</accession>
<feature type="compositionally biased region" description="Basic and acidic residues" evidence="1">
    <location>
        <begin position="11"/>
        <end position="23"/>
    </location>
</feature>
<evidence type="ECO:0000256" key="1">
    <source>
        <dbReference type="SAM" id="MobiDB-lite"/>
    </source>
</evidence>
<comment type="caution">
    <text evidence="2">The sequence shown here is derived from an EMBL/GenBank/DDBJ whole genome shotgun (WGS) entry which is preliminary data.</text>
</comment>
<proteinExistence type="predicted"/>
<protein>
    <recommendedName>
        <fullName evidence="4">C-type lysozyme inhibitor domain-containing protein</fullName>
    </recommendedName>
</protein>
<evidence type="ECO:0008006" key="4">
    <source>
        <dbReference type="Google" id="ProtNLM"/>
    </source>
</evidence>
<dbReference type="EMBL" id="LBIC01000008">
    <property type="protein sequence ID" value="KKW90897.1"/>
    <property type="molecule type" value="Genomic_DNA"/>
</dbReference>
<dbReference type="AlphaFoldDB" id="A0A0M3AL99"/>
<name>A0A0M3AL99_9SPHN</name>